<dbReference type="EMBL" id="CP002059">
    <property type="protein sequence ID" value="ADI63053.1"/>
    <property type="molecule type" value="Genomic_DNA"/>
</dbReference>
<accession>D7E0E4</accession>
<dbReference type="HOGENOM" id="CLU_2509371_0_0_3"/>
<dbReference type="Proteomes" id="UP000001511">
    <property type="component" value="Chromosome"/>
</dbReference>
<dbReference type="RefSeq" id="WP_013190072.1">
    <property type="nucleotide sequence ID" value="NC_014248.1"/>
</dbReference>
<name>D7E0E4_NOSA0</name>
<gene>
    <name evidence="1" type="ordered locus">Aazo_0552</name>
</gene>
<dbReference type="KEGG" id="naz:Aazo_0552"/>
<dbReference type="AlphaFoldDB" id="D7E0E4"/>
<organism evidence="1 2">
    <name type="scientific">Nostoc azollae (strain 0708)</name>
    <name type="common">Anabaena azollae (strain 0708)</name>
    <dbReference type="NCBI Taxonomy" id="551115"/>
    <lineage>
        <taxon>Bacteria</taxon>
        <taxon>Bacillati</taxon>
        <taxon>Cyanobacteriota</taxon>
        <taxon>Cyanophyceae</taxon>
        <taxon>Nostocales</taxon>
        <taxon>Nostocaceae</taxon>
        <taxon>Trichormus</taxon>
    </lineage>
</organism>
<proteinExistence type="predicted"/>
<reference evidence="1 2" key="1">
    <citation type="journal article" date="2010" name="PLoS ONE">
        <title>Genome erosion in a nitrogen-fixing vertically transmitted endosymbiotic multicellular cyanobacterium.</title>
        <authorList>
            <person name="Ran L."/>
            <person name="Larsson J."/>
            <person name="Vigil-Stenman T."/>
            <person name="Nylander J.A."/>
            <person name="Ininbergs K."/>
            <person name="Zheng W.W."/>
            <person name="Lapidus A."/>
            <person name="Lowry S."/>
            <person name="Haselkorn R."/>
            <person name="Bergman B."/>
        </authorList>
    </citation>
    <scope>NUCLEOTIDE SEQUENCE [LARGE SCALE GENOMIC DNA]</scope>
    <source>
        <strain evidence="1 2">0708</strain>
    </source>
</reference>
<evidence type="ECO:0000313" key="2">
    <source>
        <dbReference type="Proteomes" id="UP000001511"/>
    </source>
</evidence>
<sequence length="85" mass="10007">MKKKHIFSNSDDGMLSLPKDFFKISRFRDLLLWEIRERLMQRIRNNQQQSQGAIIKSLAHMEIAEEMTEINSINLSFSKIVCYSG</sequence>
<evidence type="ECO:0000313" key="1">
    <source>
        <dbReference type="EMBL" id="ADI63053.1"/>
    </source>
</evidence>
<protein>
    <submittedName>
        <fullName evidence="1">Uncharacterized protein</fullName>
    </submittedName>
</protein>
<dbReference type="OrthoDB" id="454733at2"/>
<keyword evidence="2" id="KW-1185">Reference proteome</keyword>